<evidence type="ECO:0000313" key="10">
    <source>
        <dbReference type="Proteomes" id="UP000231279"/>
    </source>
</evidence>
<dbReference type="GO" id="GO:0005634">
    <property type="term" value="C:nucleus"/>
    <property type="evidence" value="ECO:0007669"/>
    <property type="project" value="UniProtKB-SubCell"/>
</dbReference>
<dbReference type="Pfam" id="PF00010">
    <property type="entry name" value="HLH"/>
    <property type="match status" value="1"/>
</dbReference>
<dbReference type="OrthoDB" id="1886792at2759"/>
<sequence>MERVQEENGLLIPLDHYTNDFGLIDFMDEANLDQFIDLIRGENEPQSIADFSSQDYENSFDGHFLPPVELFDLDVAAGYVASNGNADFSMENACQKAADREEIMDGEESSAITMTTTTMPDTPTTMKKKSNKVDRSRTLISERRRRGRMKEKLYALRSLVPNITKMDKASIVGDAVLYVQGLQTQAKKLKSEISSLESSLKERDKYNGRSTTQNSKKIDAANFCPISKKIFKVDVFQVEERGFYIRIVSNKGRGVAVSLYKALESLGTFHVQSSNLAASAENYVFTFTLHIMEPEMDVNLPNLKLWIASIFLNQGFEFEASQSA</sequence>
<dbReference type="PROSITE" id="PS50888">
    <property type="entry name" value="BHLH"/>
    <property type="match status" value="1"/>
</dbReference>
<comment type="subcellular location">
    <subcellularLocation>
        <location evidence="1">Nucleus</location>
    </subcellularLocation>
</comment>
<evidence type="ECO:0000256" key="6">
    <source>
        <dbReference type="ARBA" id="ARBA00023242"/>
    </source>
</evidence>
<evidence type="ECO:0000256" key="1">
    <source>
        <dbReference type="ARBA" id="ARBA00004123"/>
    </source>
</evidence>
<accession>A0A2G9GWF6</accession>
<proteinExistence type="predicted"/>
<dbReference type="FunFam" id="4.10.280.10:FF:000096">
    <property type="entry name" value="Basic helix-loop-helix (BHLH) DNA-binding superfamily protein"/>
    <property type="match status" value="1"/>
</dbReference>
<dbReference type="Proteomes" id="UP000231279">
    <property type="component" value="Unassembled WGS sequence"/>
</dbReference>
<evidence type="ECO:0000256" key="2">
    <source>
        <dbReference type="ARBA" id="ARBA00011738"/>
    </source>
</evidence>
<keyword evidence="5" id="KW-0804">Transcription</keyword>
<dbReference type="InterPro" id="IPR011598">
    <property type="entry name" value="bHLH_dom"/>
</dbReference>
<evidence type="ECO:0000256" key="3">
    <source>
        <dbReference type="ARBA" id="ARBA00023015"/>
    </source>
</evidence>
<protein>
    <recommendedName>
        <fullName evidence="8">BHLH domain-containing protein</fullName>
    </recommendedName>
</protein>
<dbReference type="Gene3D" id="4.10.280.10">
    <property type="entry name" value="Helix-loop-helix DNA-binding domain"/>
    <property type="match status" value="1"/>
</dbReference>
<feature type="domain" description="BHLH" evidence="8">
    <location>
        <begin position="133"/>
        <end position="182"/>
    </location>
</feature>
<feature type="compositionally biased region" description="Low complexity" evidence="7">
    <location>
        <begin position="115"/>
        <end position="125"/>
    </location>
</feature>
<dbReference type="EMBL" id="NKXS01003495">
    <property type="protein sequence ID" value="PIN09614.1"/>
    <property type="molecule type" value="Genomic_DNA"/>
</dbReference>
<comment type="subunit">
    <text evidence="2">Homodimer.</text>
</comment>
<dbReference type="SUPFAM" id="SSF47459">
    <property type="entry name" value="HLH, helix-loop-helix DNA-binding domain"/>
    <property type="match status" value="1"/>
</dbReference>
<evidence type="ECO:0000259" key="8">
    <source>
        <dbReference type="PROSITE" id="PS50888"/>
    </source>
</evidence>
<dbReference type="InterPro" id="IPR036638">
    <property type="entry name" value="HLH_DNA-bd_sf"/>
</dbReference>
<feature type="region of interest" description="Disordered" evidence="7">
    <location>
        <begin position="115"/>
        <end position="137"/>
    </location>
</feature>
<organism evidence="9 10">
    <name type="scientific">Handroanthus impetiginosus</name>
    <dbReference type="NCBI Taxonomy" id="429701"/>
    <lineage>
        <taxon>Eukaryota</taxon>
        <taxon>Viridiplantae</taxon>
        <taxon>Streptophyta</taxon>
        <taxon>Embryophyta</taxon>
        <taxon>Tracheophyta</taxon>
        <taxon>Spermatophyta</taxon>
        <taxon>Magnoliopsida</taxon>
        <taxon>eudicotyledons</taxon>
        <taxon>Gunneridae</taxon>
        <taxon>Pentapetalae</taxon>
        <taxon>asterids</taxon>
        <taxon>lamiids</taxon>
        <taxon>Lamiales</taxon>
        <taxon>Bignoniaceae</taxon>
        <taxon>Crescentiina</taxon>
        <taxon>Tabebuia alliance</taxon>
        <taxon>Handroanthus</taxon>
    </lineage>
</organism>
<gene>
    <name evidence="9" type="ORF">CDL12_17822</name>
</gene>
<dbReference type="GO" id="GO:0043565">
    <property type="term" value="F:sequence-specific DNA binding"/>
    <property type="evidence" value="ECO:0007669"/>
    <property type="project" value="TreeGrafter"/>
</dbReference>
<dbReference type="SMART" id="SM00353">
    <property type="entry name" value="HLH"/>
    <property type="match status" value="1"/>
</dbReference>
<dbReference type="PANTHER" id="PTHR31945">
    <property type="entry name" value="TRANSCRIPTION FACTOR SCREAM2-RELATED"/>
    <property type="match status" value="1"/>
</dbReference>
<keyword evidence="4" id="KW-0238">DNA-binding</keyword>
<dbReference type="GO" id="GO:0046983">
    <property type="term" value="F:protein dimerization activity"/>
    <property type="evidence" value="ECO:0007669"/>
    <property type="project" value="InterPro"/>
</dbReference>
<evidence type="ECO:0000256" key="5">
    <source>
        <dbReference type="ARBA" id="ARBA00023163"/>
    </source>
</evidence>
<keyword evidence="6" id="KW-0539">Nucleus</keyword>
<dbReference type="PANTHER" id="PTHR31945:SF17">
    <property type="entry name" value="TRANSCRIPTION FACTOR FER-LIKE IRON DEFICIENCY-INDUCED TRANSCRIPTION FACTOR"/>
    <property type="match status" value="1"/>
</dbReference>
<evidence type="ECO:0000313" key="9">
    <source>
        <dbReference type="EMBL" id="PIN09614.1"/>
    </source>
</evidence>
<dbReference type="AlphaFoldDB" id="A0A2G9GWF6"/>
<keyword evidence="10" id="KW-1185">Reference proteome</keyword>
<evidence type="ECO:0000256" key="7">
    <source>
        <dbReference type="SAM" id="MobiDB-lite"/>
    </source>
</evidence>
<dbReference type="STRING" id="429701.A0A2G9GWF6"/>
<dbReference type="GO" id="GO:0003700">
    <property type="term" value="F:DNA-binding transcription factor activity"/>
    <property type="evidence" value="ECO:0007669"/>
    <property type="project" value="TreeGrafter"/>
</dbReference>
<evidence type="ECO:0000256" key="4">
    <source>
        <dbReference type="ARBA" id="ARBA00023125"/>
    </source>
</evidence>
<reference evidence="10" key="1">
    <citation type="journal article" date="2018" name="Gigascience">
        <title>Genome assembly of the Pink Ipe (Handroanthus impetiginosus, Bignoniaceae), a highly valued, ecologically keystone Neotropical timber forest tree.</title>
        <authorList>
            <person name="Silva-Junior O.B."/>
            <person name="Grattapaglia D."/>
            <person name="Novaes E."/>
            <person name="Collevatti R.G."/>
        </authorList>
    </citation>
    <scope>NUCLEOTIDE SEQUENCE [LARGE SCALE GENOMIC DNA]</scope>
    <source>
        <strain evidence="10">cv. UFG-1</strain>
    </source>
</reference>
<comment type="caution">
    <text evidence="9">The sequence shown here is derived from an EMBL/GenBank/DDBJ whole genome shotgun (WGS) entry which is preliminary data.</text>
</comment>
<name>A0A2G9GWF6_9LAMI</name>
<dbReference type="InterPro" id="IPR051358">
    <property type="entry name" value="TF_AMS/ICE1/BHLH6-like"/>
</dbReference>
<keyword evidence="3" id="KW-0805">Transcription regulation</keyword>